<dbReference type="SUPFAM" id="SSF56784">
    <property type="entry name" value="HAD-like"/>
    <property type="match status" value="1"/>
</dbReference>
<proteinExistence type="predicted"/>
<dbReference type="EMBL" id="JBHTKZ010000021">
    <property type="protein sequence ID" value="MFD1182123.1"/>
    <property type="molecule type" value="Genomic_DNA"/>
</dbReference>
<dbReference type="Gene3D" id="1.10.150.520">
    <property type="match status" value="1"/>
</dbReference>
<dbReference type="SFLD" id="SFLDG01129">
    <property type="entry name" value="C1.5:_HAD__Beta-PGM__Phosphata"/>
    <property type="match status" value="1"/>
</dbReference>
<organism evidence="5 6">
    <name type="scientific">Paenibacillus timonensis</name>
    <dbReference type="NCBI Taxonomy" id="225915"/>
    <lineage>
        <taxon>Bacteria</taxon>
        <taxon>Bacillati</taxon>
        <taxon>Bacillota</taxon>
        <taxon>Bacilli</taxon>
        <taxon>Bacillales</taxon>
        <taxon>Paenibacillaceae</taxon>
        <taxon>Paenibacillus</taxon>
    </lineage>
</organism>
<evidence type="ECO:0000256" key="3">
    <source>
        <dbReference type="ARBA" id="ARBA00022801"/>
    </source>
</evidence>
<sequence length="238" mass="27887">MGLQLKAVLFDLDNTLMDRDHTFRSFASQLVRECLVPMDEMRREALVAEMIERDRDGYRPKEGFFQELLDWLPWAKETTLEELKSYYDRYYMTHAKAMDYAEDTLQACREKGLRLGIITNGYSHLQHAKIDLLGLRRFFDAIVVSGDVEIRKPDPRIYELALERLGTLPEETVIVGDHPRNDIWGAAQTLIRGIWLRRKHDWDETLEGGKPWRTISELNEIPELLEQYGQEPCRTGKD</sequence>
<dbReference type="Pfam" id="PF00702">
    <property type="entry name" value="Hydrolase"/>
    <property type="match status" value="1"/>
</dbReference>
<dbReference type="EC" id="3.1.3.-" evidence="5"/>
<dbReference type="NCBIfam" id="TIGR01549">
    <property type="entry name" value="HAD-SF-IA-v1"/>
    <property type="match status" value="1"/>
</dbReference>
<dbReference type="SFLD" id="SFLDG01135">
    <property type="entry name" value="C1.5.6:_HAD__Beta-PGM__Phospha"/>
    <property type="match status" value="1"/>
</dbReference>
<reference evidence="6" key="1">
    <citation type="journal article" date="2019" name="Int. J. Syst. Evol. Microbiol.">
        <title>The Global Catalogue of Microorganisms (GCM) 10K type strain sequencing project: providing services to taxonomists for standard genome sequencing and annotation.</title>
        <authorList>
            <consortium name="The Broad Institute Genomics Platform"/>
            <consortium name="The Broad Institute Genome Sequencing Center for Infectious Disease"/>
            <person name="Wu L."/>
            <person name="Ma J."/>
        </authorList>
    </citation>
    <scope>NUCLEOTIDE SEQUENCE [LARGE SCALE GENOMIC DNA]</scope>
    <source>
        <strain evidence="6">CCUG 48216</strain>
    </source>
</reference>
<dbReference type="NCBIfam" id="TIGR01509">
    <property type="entry name" value="HAD-SF-IA-v3"/>
    <property type="match status" value="1"/>
</dbReference>
<keyword evidence="2" id="KW-0479">Metal-binding</keyword>
<dbReference type="PRINTS" id="PR00413">
    <property type="entry name" value="HADHALOGNASE"/>
</dbReference>
<evidence type="ECO:0000256" key="4">
    <source>
        <dbReference type="ARBA" id="ARBA00022842"/>
    </source>
</evidence>
<protein>
    <submittedName>
        <fullName evidence="5">HAD family hydrolase</fullName>
        <ecNumber evidence="5">3.1.3.-</ecNumber>
    </submittedName>
</protein>
<accession>A0ABW3SC24</accession>
<dbReference type="SFLD" id="SFLDS00003">
    <property type="entry name" value="Haloacid_Dehalogenase"/>
    <property type="match status" value="1"/>
</dbReference>
<dbReference type="InterPro" id="IPR023214">
    <property type="entry name" value="HAD_sf"/>
</dbReference>
<keyword evidence="4" id="KW-0460">Magnesium</keyword>
<gene>
    <name evidence="5" type="ORF">ACFQ2Z_12185</name>
</gene>
<keyword evidence="6" id="KW-1185">Reference proteome</keyword>
<evidence type="ECO:0000256" key="2">
    <source>
        <dbReference type="ARBA" id="ARBA00022723"/>
    </source>
</evidence>
<dbReference type="InterPro" id="IPR036412">
    <property type="entry name" value="HAD-like_sf"/>
</dbReference>
<dbReference type="GO" id="GO:0016787">
    <property type="term" value="F:hydrolase activity"/>
    <property type="evidence" value="ECO:0007669"/>
    <property type="project" value="UniProtKB-KW"/>
</dbReference>
<dbReference type="InterPro" id="IPR051400">
    <property type="entry name" value="HAD-like_hydrolase"/>
</dbReference>
<comment type="caution">
    <text evidence="5">The sequence shown here is derived from an EMBL/GenBank/DDBJ whole genome shotgun (WGS) entry which is preliminary data.</text>
</comment>
<evidence type="ECO:0000256" key="1">
    <source>
        <dbReference type="ARBA" id="ARBA00001946"/>
    </source>
</evidence>
<dbReference type="Proteomes" id="UP001597211">
    <property type="component" value="Unassembled WGS sequence"/>
</dbReference>
<name>A0ABW3SC24_9BACL</name>
<comment type="cofactor">
    <cofactor evidence="1">
        <name>Mg(2+)</name>
        <dbReference type="ChEBI" id="CHEBI:18420"/>
    </cofactor>
</comment>
<dbReference type="InterPro" id="IPR006439">
    <property type="entry name" value="HAD-SF_hydro_IA"/>
</dbReference>
<evidence type="ECO:0000313" key="5">
    <source>
        <dbReference type="EMBL" id="MFD1182123.1"/>
    </source>
</evidence>
<evidence type="ECO:0000313" key="6">
    <source>
        <dbReference type="Proteomes" id="UP001597211"/>
    </source>
</evidence>
<dbReference type="Gene3D" id="3.40.50.1000">
    <property type="entry name" value="HAD superfamily/HAD-like"/>
    <property type="match status" value="1"/>
</dbReference>
<dbReference type="PANTHER" id="PTHR46470">
    <property type="entry name" value="N-ACYLNEURAMINATE-9-PHOSPHATASE"/>
    <property type="match status" value="1"/>
</dbReference>
<dbReference type="PANTHER" id="PTHR46470:SF2">
    <property type="entry name" value="GLYCERALDEHYDE 3-PHOSPHATE PHOSPHATASE"/>
    <property type="match status" value="1"/>
</dbReference>
<dbReference type="RefSeq" id="WP_240269267.1">
    <property type="nucleotide sequence ID" value="NZ_JAKSXN010000023.1"/>
</dbReference>
<keyword evidence="3 5" id="KW-0378">Hydrolase</keyword>